<evidence type="ECO:0000256" key="3">
    <source>
        <dbReference type="ARBA" id="ARBA00023163"/>
    </source>
</evidence>
<dbReference type="SUPFAM" id="SSF48498">
    <property type="entry name" value="Tetracyclin repressor-like, C-terminal domain"/>
    <property type="match status" value="1"/>
</dbReference>
<dbReference type="InterPro" id="IPR003012">
    <property type="entry name" value="Tet_transcr_reg_TetR"/>
</dbReference>
<dbReference type="RefSeq" id="WP_064439170.1">
    <property type="nucleotide sequence ID" value="NZ_BDDI01000004.1"/>
</dbReference>
<protein>
    <submittedName>
        <fullName evidence="5">AcrR family transcriptional regulator</fullName>
    </submittedName>
</protein>
<dbReference type="Pfam" id="PF02909">
    <property type="entry name" value="TetR_C_1"/>
    <property type="match status" value="1"/>
</dbReference>
<dbReference type="InterPro" id="IPR036271">
    <property type="entry name" value="Tet_transcr_reg_TetR-rel_C_sf"/>
</dbReference>
<feature type="domain" description="Tetracycline repressor TetR C-terminal" evidence="4">
    <location>
        <begin position="76"/>
        <end position="198"/>
    </location>
</feature>
<proteinExistence type="predicted"/>
<reference evidence="5 6" key="1">
    <citation type="submission" date="2020-08" db="EMBL/GenBank/DDBJ databases">
        <title>Sequencing the genomes of 1000 actinobacteria strains.</title>
        <authorList>
            <person name="Klenk H.-P."/>
        </authorList>
    </citation>
    <scope>NUCLEOTIDE SEQUENCE [LARGE SCALE GENOMIC DNA]</scope>
    <source>
        <strain evidence="5 6">DSM 45258</strain>
    </source>
</reference>
<evidence type="ECO:0000256" key="2">
    <source>
        <dbReference type="ARBA" id="ARBA00023015"/>
    </source>
</evidence>
<dbReference type="PRINTS" id="PR00400">
    <property type="entry name" value="TETREPRESSOR"/>
</dbReference>
<dbReference type="InterPro" id="IPR009057">
    <property type="entry name" value="Homeodomain-like_sf"/>
</dbReference>
<keyword evidence="2" id="KW-0805">Transcription regulation</keyword>
<evidence type="ECO:0000259" key="4">
    <source>
        <dbReference type="Pfam" id="PF02909"/>
    </source>
</evidence>
<dbReference type="GO" id="GO:0045892">
    <property type="term" value="P:negative regulation of DNA-templated transcription"/>
    <property type="evidence" value="ECO:0007669"/>
    <property type="project" value="InterPro"/>
</dbReference>
<keyword evidence="3" id="KW-0804">Transcription</keyword>
<dbReference type="Proteomes" id="UP000567922">
    <property type="component" value="Unassembled WGS sequence"/>
</dbReference>
<dbReference type="InterPro" id="IPR004111">
    <property type="entry name" value="Repressor_TetR_C"/>
</dbReference>
<dbReference type="SUPFAM" id="SSF46689">
    <property type="entry name" value="Homeodomain-like"/>
    <property type="match status" value="1"/>
</dbReference>
<evidence type="ECO:0000313" key="6">
    <source>
        <dbReference type="Proteomes" id="UP000567922"/>
    </source>
</evidence>
<sequence>MGRPPRRLLTPDWIADEALRMVDDSGDFTMPGIAARLKVRPSSLYNHISGRGEIIELLRARMMSSVDVEAVKAKSRTWSDVVIGLAREYRRSYAQHPRLIPLFTAHTVQTEVAFNMYNALADAFVSAGFSSADVLHAITAVDSFVLGSALDVAAPKEVWATPANANAAMRSAIAAATPLESRADAAFELGVRALVEGLVVLSRQAAN</sequence>
<gene>
    <name evidence="5" type="ORF">FHU29_003320</name>
</gene>
<accession>A0A839RSL4</accession>
<dbReference type="AlphaFoldDB" id="A0A839RSL4"/>
<name>A0A839RSL4_9ACTN</name>
<comment type="caution">
    <text evidence="5">The sequence shown here is derived from an EMBL/GenBank/DDBJ whole genome shotgun (WGS) entry which is preliminary data.</text>
</comment>
<keyword evidence="1" id="KW-0678">Repressor</keyword>
<dbReference type="GO" id="GO:0046677">
    <property type="term" value="P:response to antibiotic"/>
    <property type="evidence" value="ECO:0007669"/>
    <property type="project" value="InterPro"/>
</dbReference>
<dbReference type="Gene3D" id="1.10.357.10">
    <property type="entry name" value="Tetracycline Repressor, domain 2"/>
    <property type="match status" value="1"/>
</dbReference>
<evidence type="ECO:0000313" key="5">
    <source>
        <dbReference type="EMBL" id="MBB3038851.1"/>
    </source>
</evidence>
<keyword evidence="6" id="KW-1185">Reference proteome</keyword>
<organism evidence="5 6">
    <name type="scientific">Hoyosella altamirensis</name>
    <dbReference type="NCBI Taxonomy" id="616997"/>
    <lineage>
        <taxon>Bacteria</taxon>
        <taxon>Bacillati</taxon>
        <taxon>Actinomycetota</taxon>
        <taxon>Actinomycetes</taxon>
        <taxon>Mycobacteriales</taxon>
        <taxon>Hoyosellaceae</taxon>
        <taxon>Hoyosella</taxon>
    </lineage>
</organism>
<evidence type="ECO:0000256" key="1">
    <source>
        <dbReference type="ARBA" id="ARBA00022491"/>
    </source>
</evidence>
<dbReference type="OrthoDB" id="3432043at2"/>
<dbReference type="EMBL" id="JACHWS010000003">
    <property type="protein sequence ID" value="MBB3038851.1"/>
    <property type="molecule type" value="Genomic_DNA"/>
</dbReference>